<evidence type="ECO:0000313" key="12">
    <source>
        <dbReference type="Proteomes" id="UP000612055"/>
    </source>
</evidence>
<evidence type="ECO:0000256" key="4">
    <source>
        <dbReference type="ARBA" id="ARBA00022723"/>
    </source>
</evidence>
<evidence type="ECO:0000256" key="5">
    <source>
        <dbReference type="ARBA" id="ARBA00022862"/>
    </source>
</evidence>
<dbReference type="Proteomes" id="UP000612055">
    <property type="component" value="Unassembled WGS sequence"/>
</dbReference>
<dbReference type="GO" id="GO:0046872">
    <property type="term" value="F:metal ion binding"/>
    <property type="evidence" value="ECO:0007669"/>
    <property type="project" value="UniProtKB-KW"/>
</dbReference>
<dbReference type="OrthoDB" id="300753at2759"/>
<evidence type="ECO:0000256" key="2">
    <source>
        <dbReference type="ARBA" id="ARBA00022559"/>
    </source>
</evidence>
<dbReference type="EMBL" id="JAEHOE010000019">
    <property type="protein sequence ID" value="KAG2496299.1"/>
    <property type="molecule type" value="Genomic_DNA"/>
</dbReference>
<evidence type="ECO:0000256" key="10">
    <source>
        <dbReference type="SAM" id="MobiDB-lite"/>
    </source>
</evidence>
<dbReference type="Gene3D" id="1.10.490.10">
    <property type="entry name" value="Globins"/>
    <property type="match status" value="3"/>
</dbReference>
<name>A0A836C280_9CHLO</name>
<feature type="compositionally biased region" description="Low complexity" evidence="10">
    <location>
        <begin position="741"/>
        <end position="765"/>
    </location>
</feature>
<keyword evidence="7" id="KW-0408">Iron</keyword>
<keyword evidence="3" id="KW-0349">Heme</keyword>
<evidence type="ECO:0000313" key="11">
    <source>
        <dbReference type="EMBL" id="KAG2496299.1"/>
    </source>
</evidence>
<dbReference type="InterPro" id="IPR050924">
    <property type="entry name" value="Peroxiredoxin_BCP/PrxQ"/>
</dbReference>
<dbReference type="InterPro" id="IPR012292">
    <property type="entry name" value="Globin/Proto"/>
</dbReference>
<keyword evidence="4" id="KW-0479">Metal-binding</keyword>
<evidence type="ECO:0000256" key="7">
    <source>
        <dbReference type="ARBA" id="ARBA00023004"/>
    </source>
</evidence>
<dbReference type="GO" id="GO:0008379">
    <property type="term" value="F:thioredoxin peroxidase activity"/>
    <property type="evidence" value="ECO:0007669"/>
    <property type="project" value="TreeGrafter"/>
</dbReference>
<feature type="compositionally biased region" description="Gly residues" evidence="10">
    <location>
        <begin position="559"/>
        <end position="578"/>
    </location>
</feature>
<dbReference type="CDD" id="cd00454">
    <property type="entry name" value="TrHb1_N"/>
    <property type="match status" value="2"/>
</dbReference>
<dbReference type="Pfam" id="PF01152">
    <property type="entry name" value="Bac_globin"/>
    <property type="match status" value="2"/>
</dbReference>
<dbReference type="GO" id="GO:0005737">
    <property type="term" value="C:cytoplasm"/>
    <property type="evidence" value="ECO:0007669"/>
    <property type="project" value="TreeGrafter"/>
</dbReference>
<evidence type="ECO:0000256" key="6">
    <source>
        <dbReference type="ARBA" id="ARBA00023002"/>
    </source>
</evidence>
<sequence length="813" mass="83535">MGASCAKLTDIATDAEVRAAVQSIVEWEEAQKSAAKATQALKTVRKDSFVKATHDLNHKGGIVERLGGPDAVHDVIQCFYRKLFANAEVRHYFEKLPTDRMRSKQMKFMRYIFGGPGTYTGNLRCIHAQMVVEQGLDRARFQLVQGLLLQTFAELGVAQDVVDEVVSNVEAAREAIFTPNVDELVSAEEMTAAAQDLGHPLVERLGGAEAVQNIVQAFYRKLFRCEELKYFFVHMSPERLRNMQFKFMRYLFAGAASYATTGGNMRCVHARMVKEDGLDLTKFNKVAGMLREVLEDQMVAKAQIKEVMANVDAARQAIFTPGPDERLSSAELVAAAGTLQGQAVARLGPDRLAAAVGALHQRLSGDAATEPLLAGAAEAGEGQAKALQLLACLLCEGEAFTAACARLARGGAMEQGQFDTASRMVLEALCVEAAPQDVIDAVAKSTETARTAIFRGATVSKLPSRPLSRAGSATPAAARSAPSASASPSLSRAASTSAPVPASPKPSLYSRMGGDAVAGPAIDLLFTRLVSDVGLKHVLDGAHLDTTRRQQISFLRSVLGGGSGGSRPGTASGSGSGSGGMTLSLAAAHLAAGPRGLGPAQMRALAGHWEAALKQAGAPADAVSEVVAMQGPGSSLLLPPATAAAAGCPFASLLSADERTLDSLLATPDVAPSGPAPASRPGSAAAKPASRPATASSPPAAKPSSPASKPASTGPGPAASSSRPVSAVKPSSTSTSTGAKPAARAASGSPTPAPTASRPGTATSAAGGGRKASGGSFGSGPRPSGPSVLEADEEALLDSFLAPPVQPAITVQA</sequence>
<dbReference type="InterPro" id="IPR009050">
    <property type="entry name" value="Globin-like_sf"/>
</dbReference>
<feature type="compositionally biased region" description="Low complexity" evidence="10">
    <location>
        <begin position="671"/>
        <end position="732"/>
    </location>
</feature>
<keyword evidence="5" id="KW-0049">Antioxidant</keyword>
<dbReference type="InterPro" id="IPR001486">
    <property type="entry name" value="Hemoglobin_trunc"/>
</dbReference>
<feature type="compositionally biased region" description="Low complexity" evidence="10">
    <location>
        <begin position="467"/>
        <end position="500"/>
    </location>
</feature>
<keyword evidence="1" id="KW-0813">Transport</keyword>
<evidence type="ECO:0000256" key="9">
    <source>
        <dbReference type="ARBA" id="ARBA00023284"/>
    </source>
</evidence>
<keyword evidence="6" id="KW-0560">Oxidoreductase</keyword>
<feature type="region of interest" description="Disordered" evidence="10">
    <location>
        <begin position="463"/>
        <end position="506"/>
    </location>
</feature>
<dbReference type="GO" id="GO:0019825">
    <property type="term" value="F:oxygen binding"/>
    <property type="evidence" value="ECO:0007669"/>
    <property type="project" value="InterPro"/>
</dbReference>
<keyword evidence="8" id="KW-1015">Disulfide bond</keyword>
<comment type="caution">
    <text evidence="11">The sequence shown here is derived from an EMBL/GenBank/DDBJ whole genome shotgun (WGS) entry which is preliminary data.</text>
</comment>
<dbReference type="PANTHER" id="PTHR42801:SF5">
    <property type="entry name" value="GROUP 1 TRUNCATED HEMOGLOBIN GLBN"/>
    <property type="match status" value="1"/>
</dbReference>
<dbReference type="PANTHER" id="PTHR42801">
    <property type="entry name" value="THIOREDOXIN-DEPENDENT PEROXIDE REDUCTASE"/>
    <property type="match status" value="1"/>
</dbReference>
<organism evidence="11 12">
    <name type="scientific">Edaphochlamys debaryana</name>
    <dbReference type="NCBI Taxonomy" id="47281"/>
    <lineage>
        <taxon>Eukaryota</taxon>
        <taxon>Viridiplantae</taxon>
        <taxon>Chlorophyta</taxon>
        <taxon>core chlorophytes</taxon>
        <taxon>Chlorophyceae</taxon>
        <taxon>CS clade</taxon>
        <taxon>Chlamydomonadales</taxon>
        <taxon>Chlamydomonadales incertae sedis</taxon>
        <taxon>Edaphochlamys</taxon>
    </lineage>
</organism>
<evidence type="ECO:0000256" key="3">
    <source>
        <dbReference type="ARBA" id="ARBA00022617"/>
    </source>
</evidence>
<keyword evidence="12" id="KW-1185">Reference proteome</keyword>
<gene>
    <name evidence="11" type="ORF">HYH03_005532</name>
</gene>
<dbReference type="GO" id="GO:0020037">
    <property type="term" value="F:heme binding"/>
    <property type="evidence" value="ECO:0007669"/>
    <property type="project" value="InterPro"/>
</dbReference>
<protein>
    <submittedName>
        <fullName evidence="11">Uncharacterized protein</fullName>
    </submittedName>
</protein>
<dbReference type="GO" id="GO:0034599">
    <property type="term" value="P:cellular response to oxidative stress"/>
    <property type="evidence" value="ECO:0007669"/>
    <property type="project" value="TreeGrafter"/>
</dbReference>
<evidence type="ECO:0000256" key="8">
    <source>
        <dbReference type="ARBA" id="ARBA00023157"/>
    </source>
</evidence>
<reference evidence="11" key="1">
    <citation type="journal article" date="2020" name="bioRxiv">
        <title>Comparative genomics of Chlamydomonas.</title>
        <authorList>
            <person name="Craig R.J."/>
            <person name="Hasan A.R."/>
            <person name="Ness R.W."/>
            <person name="Keightley P.D."/>
        </authorList>
    </citation>
    <scope>NUCLEOTIDE SEQUENCE</scope>
    <source>
        <strain evidence="11">CCAP 11/70</strain>
    </source>
</reference>
<dbReference type="SUPFAM" id="SSF46458">
    <property type="entry name" value="Globin-like"/>
    <property type="match status" value="3"/>
</dbReference>
<keyword evidence="9" id="KW-0676">Redox-active center</keyword>
<dbReference type="AlphaFoldDB" id="A0A836C280"/>
<proteinExistence type="predicted"/>
<dbReference type="GO" id="GO:0045454">
    <property type="term" value="P:cell redox homeostasis"/>
    <property type="evidence" value="ECO:0007669"/>
    <property type="project" value="TreeGrafter"/>
</dbReference>
<feature type="region of interest" description="Disordered" evidence="10">
    <location>
        <begin position="666"/>
        <end position="791"/>
    </location>
</feature>
<accession>A0A836C280</accession>
<keyword evidence="2" id="KW-0575">Peroxidase</keyword>
<feature type="region of interest" description="Disordered" evidence="10">
    <location>
        <begin position="558"/>
        <end position="578"/>
    </location>
</feature>
<evidence type="ECO:0000256" key="1">
    <source>
        <dbReference type="ARBA" id="ARBA00022448"/>
    </source>
</evidence>
<feature type="compositionally biased region" description="Gly residues" evidence="10">
    <location>
        <begin position="766"/>
        <end position="778"/>
    </location>
</feature>